<dbReference type="Proteomes" id="UP000240971">
    <property type="component" value="Unassembled WGS sequence"/>
</dbReference>
<dbReference type="OrthoDB" id="1273722at2"/>
<evidence type="ECO:0000313" key="4">
    <source>
        <dbReference type="Proteomes" id="UP000240971"/>
    </source>
</evidence>
<dbReference type="NCBIfam" id="TIGR03891">
    <property type="entry name" value="thiopep_ocin"/>
    <property type="match status" value="1"/>
</dbReference>
<gene>
    <name evidence="3" type="ORF">CLV51_102888</name>
</gene>
<dbReference type="InterPro" id="IPR023809">
    <property type="entry name" value="Thiopep_bacteriocin_synth_dom"/>
</dbReference>
<evidence type="ECO:0000259" key="1">
    <source>
        <dbReference type="Pfam" id="PF04738"/>
    </source>
</evidence>
<dbReference type="InterPro" id="IPR006827">
    <property type="entry name" value="Lant_deHydtase_N"/>
</dbReference>
<sequence>MALSHTGFFLLRSPLFPINRYREVLQGSLPELAHNNPLFIYALYIASKDLLKELERYISDPAAFNQKKTDKLRKSLYKYWVRACTRSTPYGLFAGCTTGIVDKATSLQLNSIHDAHQYVRLDMDYYTKICNHIQQLPAVSNVLYYYPNNSIYKSGDKYRYAEYTITNNRRKYLLTAVEDSVFIEKIIRETASGLTIPAMVQIILTEDNTIPEEEAIAFVRELIDAQLLIADIEPKITGTDNLEVLINRLSSIEDAAALRDGLIALQQLFQQQDYEQTRLAAIHQTCETAFPLSAPKDLLQIDLFKTASQCTMGETLMQGIVTQVNSLLALCHGYTKGQSDMSGFATRFRELYESQEMPLNLVLDGETGIGYGAGIESTVHAPFVEDVASAAPAENTTVNWSLLQQLALDKYEEFLREGKDTVMITDEDLNRLGDPETVQMASSVYLFGTLLAPAAGEADKGNYLFALHSMGGPSAANLLGRFCNGDIQLAEKVKTVLEAEAAANPDVVLAEVVHFPEARATNVLIRPALRPFEIPYIGVAGVAGAYQIPVSDLMVSVRNNEVVLRSRRLNKRVIPRLSSAHNYSFNSLPIYKFLCDLQHQSVVSSLHWDWGVFASRQRLPRVMYKNIIVSRACWTMIAKDIEQLGEDEAAQLLFFEQYRAKQEMPEKVLLSEADNELVIDLTQPASIQVLLDQIRKSSTVKLKEFLFEEKGGVVRDHEDNIYAHELLIPLTCTLTSDKPRPVAGKDMDISMARLTPRNFAPGSEWLYVKIYCGFMIAEELLSGYFAEQVPEWQEDGLFEQFFFLRYGDPQPHIRLRFLNSAHPSNNDVLLHLIETALQKYIRTGQVQKIQCDTYVREIERYGADTIMYSEQLFCADSIAVLGILNMLEGAEGEMYRWKLAMRGVDIMLDDFGLTLTERKQLLATLRESFTTEFGGAKLLHKLLNDKYRKHQQEILSFMNIAADEANEITEVTDLYRQRSAVTAAAIAEIRQLTDEDSLQGGRYLSIIASHIHMFLNRIFVAKQRKHELVLYHFLEKYYLSQLAMVATAK</sequence>
<name>A0A2P8HP88_CHINA</name>
<keyword evidence="4" id="KW-1185">Reference proteome</keyword>
<accession>A0A2P8HP88</accession>
<dbReference type="AlphaFoldDB" id="A0A2P8HP88"/>
<dbReference type="RefSeq" id="WP_158267000.1">
    <property type="nucleotide sequence ID" value="NZ_PYAW01000002.1"/>
</dbReference>
<feature type="domain" description="Thiopeptide-type bacteriocin biosynthesis" evidence="2">
    <location>
        <begin position="765"/>
        <end position="1038"/>
    </location>
</feature>
<proteinExistence type="predicted"/>
<evidence type="ECO:0000313" key="3">
    <source>
        <dbReference type="EMBL" id="PSL48028.1"/>
    </source>
</evidence>
<organism evidence="3 4">
    <name type="scientific">Chitinophaga niastensis</name>
    <dbReference type="NCBI Taxonomy" id="536980"/>
    <lineage>
        <taxon>Bacteria</taxon>
        <taxon>Pseudomonadati</taxon>
        <taxon>Bacteroidota</taxon>
        <taxon>Chitinophagia</taxon>
        <taxon>Chitinophagales</taxon>
        <taxon>Chitinophagaceae</taxon>
        <taxon>Chitinophaga</taxon>
    </lineage>
</organism>
<comment type="caution">
    <text evidence="3">The sequence shown here is derived from an EMBL/GenBank/DDBJ whole genome shotgun (WGS) entry which is preliminary data.</text>
</comment>
<dbReference type="Pfam" id="PF14028">
    <property type="entry name" value="Lant_dehydr_C"/>
    <property type="match status" value="1"/>
</dbReference>
<protein>
    <submittedName>
        <fullName evidence="3">Thiopeptide-type bacteriocin biosynthesis protein</fullName>
    </submittedName>
</protein>
<dbReference type="Pfam" id="PF04738">
    <property type="entry name" value="Lant_dehydr_N"/>
    <property type="match status" value="1"/>
</dbReference>
<reference evidence="3 4" key="1">
    <citation type="submission" date="2018-03" db="EMBL/GenBank/DDBJ databases">
        <title>Genomic Encyclopedia of Archaeal and Bacterial Type Strains, Phase II (KMG-II): from individual species to whole genera.</title>
        <authorList>
            <person name="Goeker M."/>
        </authorList>
    </citation>
    <scope>NUCLEOTIDE SEQUENCE [LARGE SCALE GENOMIC DNA]</scope>
    <source>
        <strain evidence="3 4">DSM 24859</strain>
    </source>
</reference>
<dbReference type="EMBL" id="PYAW01000002">
    <property type="protein sequence ID" value="PSL48028.1"/>
    <property type="molecule type" value="Genomic_DNA"/>
</dbReference>
<evidence type="ECO:0000259" key="2">
    <source>
        <dbReference type="Pfam" id="PF14028"/>
    </source>
</evidence>
<feature type="domain" description="Lantibiotic dehydratase N-terminal" evidence="1">
    <location>
        <begin position="36"/>
        <end position="690"/>
    </location>
</feature>